<name>A0A553JXW5_9ACTN</name>
<dbReference type="InterPro" id="IPR050406">
    <property type="entry name" value="FGGY_Carb_Kinase"/>
</dbReference>
<dbReference type="PANTHER" id="PTHR43095:SF5">
    <property type="entry name" value="XYLULOSE KINASE"/>
    <property type="match status" value="1"/>
</dbReference>
<dbReference type="InterPro" id="IPR000577">
    <property type="entry name" value="Carb_kinase_FGGY"/>
</dbReference>
<evidence type="ECO:0000259" key="5">
    <source>
        <dbReference type="Pfam" id="PF00370"/>
    </source>
</evidence>
<dbReference type="RefSeq" id="WP_143938759.1">
    <property type="nucleotide sequence ID" value="NZ_VKKG01000005.1"/>
</dbReference>
<dbReference type="Pfam" id="PF00370">
    <property type="entry name" value="FGGY_N"/>
    <property type="match status" value="1"/>
</dbReference>
<dbReference type="InterPro" id="IPR018485">
    <property type="entry name" value="FGGY_C"/>
</dbReference>
<evidence type="ECO:0000256" key="2">
    <source>
        <dbReference type="ARBA" id="ARBA00022629"/>
    </source>
</evidence>
<dbReference type="AlphaFoldDB" id="A0A553JXW5"/>
<keyword evidence="3" id="KW-0808">Transferase</keyword>
<keyword evidence="2" id="KW-0119">Carbohydrate metabolism</keyword>
<evidence type="ECO:0000259" key="6">
    <source>
        <dbReference type="Pfam" id="PF02782"/>
    </source>
</evidence>
<dbReference type="GO" id="GO:0016301">
    <property type="term" value="F:kinase activity"/>
    <property type="evidence" value="ECO:0007669"/>
    <property type="project" value="UniProtKB-KW"/>
</dbReference>
<evidence type="ECO:0000256" key="1">
    <source>
        <dbReference type="ARBA" id="ARBA00009156"/>
    </source>
</evidence>
<dbReference type="Pfam" id="PF02782">
    <property type="entry name" value="FGGY_C"/>
    <property type="match status" value="1"/>
</dbReference>
<dbReference type="SUPFAM" id="SSF53067">
    <property type="entry name" value="Actin-like ATPase domain"/>
    <property type="match status" value="2"/>
</dbReference>
<protein>
    <submittedName>
        <fullName evidence="7">Sugar kinase</fullName>
    </submittedName>
</protein>
<feature type="domain" description="Carbohydrate kinase FGGY C-terminal" evidence="6">
    <location>
        <begin position="254"/>
        <end position="428"/>
    </location>
</feature>
<dbReference type="PANTHER" id="PTHR43095">
    <property type="entry name" value="SUGAR KINASE"/>
    <property type="match status" value="1"/>
</dbReference>
<sequence>MTGLLAGLDLGTSSAKLVVLDPDGTLVAEAEQAYPTHTAAGGVVEQRPEDWWDATVSVLQRSGVAARIGALGLTGQMQDLVPVAARRATRRAILYSDTRAGSQHQRLRVAVPDWEYRTGNHQDVTNVAAKVAWLAEHEPQALTRAQHLLLGPGAFVAHRAGAEAACDVTTASTTGLLDVGERDWLNDAVAAAGALADQLPRLTGQVAGDAVVGHVGADAARETGLAVGTPLVLAMGDAVSTTAGLIGTDPGEAYLYLGTTGWVAAITPARDCAPSPIHSLVMPGWEERLRIGAVQSAGSAAAWALRTFLPGTSFAEAEERVAPRLPAVADRPLCLPGLAGERTPVRDGDLRAAFVGAQETTGPEDLYLAVLTGVAMGLRHAAVEMGATQARLPLVGGASGSAVWRQVLADVFGATVVVAAAASAPGAVHAAREAAEATGLVHALRPVFETGVQETTPPSPTHELLREQLDVHRRLYDALKPTFDDLAEHRHLSTRGGPAA</sequence>
<reference evidence="7 8" key="1">
    <citation type="submission" date="2019-07" db="EMBL/GenBank/DDBJ databases">
        <authorList>
            <person name="Zhou L.-Y."/>
        </authorList>
    </citation>
    <scope>NUCLEOTIDE SEQUENCE [LARGE SCALE GENOMIC DNA]</scope>
    <source>
        <strain evidence="7 8">YIM 101269</strain>
    </source>
</reference>
<dbReference type="PIRSF" id="PIRSF000538">
    <property type="entry name" value="GlpK"/>
    <property type="match status" value="1"/>
</dbReference>
<dbReference type="OrthoDB" id="9805576at2"/>
<keyword evidence="8" id="KW-1185">Reference proteome</keyword>
<accession>A0A553JXW5</accession>
<keyword evidence="2" id="KW-0859">Xylose metabolism</keyword>
<proteinExistence type="inferred from homology"/>
<evidence type="ECO:0000313" key="7">
    <source>
        <dbReference type="EMBL" id="TRY17295.1"/>
    </source>
</evidence>
<dbReference type="InterPro" id="IPR043129">
    <property type="entry name" value="ATPase_NBD"/>
</dbReference>
<organism evidence="7 8">
    <name type="scientific">Tessaracoccus rhinocerotis</name>
    <dbReference type="NCBI Taxonomy" id="1689449"/>
    <lineage>
        <taxon>Bacteria</taxon>
        <taxon>Bacillati</taxon>
        <taxon>Actinomycetota</taxon>
        <taxon>Actinomycetes</taxon>
        <taxon>Propionibacteriales</taxon>
        <taxon>Propionibacteriaceae</taxon>
        <taxon>Tessaracoccus</taxon>
    </lineage>
</organism>
<dbReference type="Proteomes" id="UP000317638">
    <property type="component" value="Unassembled WGS sequence"/>
</dbReference>
<dbReference type="EMBL" id="VKKG01000005">
    <property type="protein sequence ID" value="TRY17295.1"/>
    <property type="molecule type" value="Genomic_DNA"/>
</dbReference>
<feature type="domain" description="Carbohydrate kinase FGGY N-terminal" evidence="5">
    <location>
        <begin position="6"/>
        <end position="243"/>
    </location>
</feature>
<comment type="caution">
    <text evidence="7">The sequence shown here is derived from an EMBL/GenBank/DDBJ whole genome shotgun (WGS) entry which is preliminary data.</text>
</comment>
<comment type="similarity">
    <text evidence="1">Belongs to the FGGY kinase family.</text>
</comment>
<gene>
    <name evidence="7" type="ORF">FOJ82_12130</name>
</gene>
<keyword evidence="4 7" id="KW-0418">Kinase</keyword>
<evidence type="ECO:0000313" key="8">
    <source>
        <dbReference type="Proteomes" id="UP000317638"/>
    </source>
</evidence>
<evidence type="ECO:0000256" key="3">
    <source>
        <dbReference type="ARBA" id="ARBA00022679"/>
    </source>
</evidence>
<dbReference type="Gene3D" id="3.30.420.40">
    <property type="match status" value="2"/>
</dbReference>
<dbReference type="InterPro" id="IPR018484">
    <property type="entry name" value="FGGY_N"/>
</dbReference>
<evidence type="ECO:0000256" key="4">
    <source>
        <dbReference type="ARBA" id="ARBA00022777"/>
    </source>
</evidence>
<dbReference type="GO" id="GO:0042732">
    <property type="term" value="P:D-xylose metabolic process"/>
    <property type="evidence" value="ECO:0007669"/>
    <property type="project" value="UniProtKB-KW"/>
</dbReference>